<dbReference type="KEGG" id="lhi:JP39_08505"/>
<dbReference type="STRING" id="1074467.JP39_08505"/>
<feature type="transmembrane region" description="Helical" evidence="1">
    <location>
        <begin position="12"/>
        <end position="36"/>
    </location>
</feature>
<evidence type="ECO:0000313" key="3">
    <source>
        <dbReference type="Proteomes" id="UP000061546"/>
    </source>
</evidence>
<keyword evidence="1" id="KW-1133">Transmembrane helix</keyword>
<keyword evidence="3" id="KW-1185">Reference proteome</keyword>
<dbReference type="RefSeq" id="WP_041500483.1">
    <property type="nucleotide sequence ID" value="NZ_BJDV01000002.1"/>
</dbReference>
<keyword evidence="1" id="KW-0812">Transmembrane</keyword>
<dbReference type="Proteomes" id="UP000061546">
    <property type="component" value="Chromosome"/>
</dbReference>
<accession>A0A0K2LDL3</accession>
<dbReference type="EMBL" id="CP012559">
    <property type="protein sequence ID" value="ALB29391.1"/>
    <property type="molecule type" value="Genomic_DNA"/>
</dbReference>
<protein>
    <submittedName>
        <fullName evidence="2">Uncharacterized protein</fullName>
    </submittedName>
</protein>
<evidence type="ECO:0000313" key="2">
    <source>
        <dbReference type="EMBL" id="ALB29391.1"/>
    </source>
</evidence>
<dbReference type="AlphaFoldDB" id="A0A0K2LDL3"/>
<reference evidence="2 3" key="1">
    <citation type="submission" date="2015-08" db="EMBL/GenBank/DDBJ databases">
        <title>Genomic sequence of Lactobacillus heilongjiangensis DSM 28069, isolated from Chinese traditional pickle.</title>
        <authorList>
            <person name="Jiang X."/>
            <person name="Zheng B."/>
            <person name="Cheng H."/>
        </authorList>
    </citation>
    <scope>NUCLEOTIDE SEQUENCE [LARGE SCALE GENOMIC DNA]</scope>
    <source>
        <strain evidence="2 3">DSM 28069</strain>
    </source>
</reference>
<evidence type="ECO:0000256" key="1">
    <source>
        <dbReference type="SAM" id="Phobius"/>
    </source>
</evidence>
<gene>
    <name evidence="2" type="ORF">JP39_08505</name>
</gene>
<organism evidence="2 3">
    <name type="scientific">Companilactobacillus heilongjiangensis</name>
    <dbReference type="NCBI Taxonomy" id="1074467"/>
    <lineage>
        <taxon>Bacteria</taxon>
        <taxon>Bacillati</taxon>
        <taxon>Bacillota</taxon>
        <taxon>Bacilli</taxon>
        <taxon>Lactobacillales</taxon>
        <taxon>Lactobacillaceae</taxon>
        <taxon>Companilactobacillus</taxon>
    </lineage>
</organism>
<feature type="transmembrane region" description="Helical" evidence="1">
    <location>
        <begin position="42"/>
        <end position="65"/>
    </location>
</feature>
<proteinExistence type="predicted"/>
<name>A0A0K2LDL3_9LACO</name>
<dbReference type="OrthoDB" id="2322325at2"/>
<sequence length="78" mass="9127">MDHTENRTEELIGLVIIYIFAFVAVFLGLFALYFHFTTTMSVAWMVKLLFVDLALMILAILKPLFDITVDFFRDMMKN</sequence>
<keyword evidence="1" id="KW-0472">Membrane</keyword>